<evidence type="ECO:0000313" key="4">
    <source>
        <dbReference type="Proteomes" id="UP001377830"/>
    </source>
</evidence>
<feature type="domain" description="DUF4062" evidence="2">
    <location>
        <begin position="2"/>
        <end position="49"/>
    </location>
</feature>
<gene>
    <name evidence="3" type="ORF">PEC302110_08530</name>
</gene>
<protein>
    <recommendedName>
        <fullName evidence="2">DUF4062 domain-containing protein</fullName>
    </recommendedName>
</protein>
<accession>A0AAN0KD60</accession>
<evidence type="ECO:0000259" key="2">
    <source>
        <dbReference type="Pfam" id="PF13271"/>
    </source>
</evidence>
<evidence type="ECO:0000313" key="3">
    <source>
        <dbReference type="EMBL" id="BES83756.1"/>
    </source>
</evidence>
<evidence type="ECO:0000256" key="1">
    <source>
        <dbReference type="SAM" id="Coils"/>
    </source>
</evidence>
<keyword evidence="1" id="KW-0175">Coiled coil</keyword>
<sequence length="306" mass="35389">MFSAADEHQWELIKRQIEQSDYYILILAHRYGSETPEKISYTEKEFDYAIEKGVPILNFIIDNSAPWPNDFVEANVAKKKKLDKFKDKVKNKLVQFWVNKEDLHSKITISFVKAMSRNPRVGWVRSNEVINNPDVTNELSRLSNENSSLRKKIEELSRLSHENVDEVEKTVEIMSYNERVIRIRSTSKWDEAKRYSTNLLEIFLSIGPNLIVENSSQAISNNIALSFIGTGYYKTWPVGSNIITKYLADFVALDLVEPSKKKHSVSDNNLYWSLTKLGKSVLKRAHRIQLEKGLIKDTGDEKESEK</sequence>
<reference evidence="4" key="1">
    <citation type="journal article" date="2024" name="Int. J. Syst. Evol. Microbiol.">
        <title>Pectobacterium araliae sp. nov., a pathogen causing bacterial soft rot of Japanese angelica tree in Japan.</title>
        <authorList>
            <person name="Sawada H."/>
            <person name="Someya N."/>
            <person name="Morohoshi T."/>
            <person name="Ono M."/>
            <person name="Satou M."/>
        </authorList>
    </citation>
    <scope>NUCLEOTIDE SEQUENCE [LARGE SCALE GENOMIC DNA]</scope>
    <source>
        <strain evidence="4">MAFF 302110</strain>
    </source>
</reference>
<keyword evidence="4" id="KW-1185">Reference proteome</keyword>
<dbReference type="EMBL" id="AP028908">
    <property type="protein sequence ID" value="BES83756.1"/>
    <property type="molecule type" value="Genomic_DNA"/>
</dbReference>
<organism evidence="3 4">
    <name type="scientific">Pectobacterium araliae</name>
    <dbReference type="NCBI Taxonomy" id="3073862"/>
    <lineage>
        <taxon>Bacteria</taxon>
        <taxon>Pseudomonadati</taxon>
        <taxon>Pseudomonadota</taxon>
        <taxon>Gammaproteobacteria</taxon>
        <taxon>Enterobacterales</taxon>
        <taxon>Pectobacteriaceae</taxon>
        <taxon>Pectobacterium</taxon>
    </lineage>
</organism>
<dbReference type="KEGG" id="parl:PEC302110_08530"/>
<dbReference type="AlphaFoldDB" id="A0AAN0KD60"/>
<name>A0AAN0KD60_9GAMM</name>
<feature type="coiled-coil region" evidence="1">
    <location>
        <begin position="132"/>
        <end position="159"/>
    </location>
</feature>
<dbReference type="Pfam" id="PF13271">
    <property type="entry name" value="DUF4062"/>
    <property type="match status" value="1"/>
</dbReference>
<dbReference type="Proteomes" id="UP001377830">
    <property type="component" value="Chromosome"/>
</dbReference>
<dbReference type="RefSeq" id="WP_338659511.1">
    <property type="nucleotide sequence ID" value="NZ_AP028908.1"/>
</dbReference>
<proteinExistence type="predicted"/>
<dbReference type="InterPro" id="IPR025139">
    <property type="entry name" value="DUF4062"/>
</dbReference>